<dbReference type="RefSeq" id="WP_146923313.1">
    <property type="nucleotide sequence ID" value="NZ_CP042430.1"/>
</dbReference>
<keyword evidence="7" id="KW-1185">Reference proteome</keyword>
<keyword evidence="1" id="KW-0813">Transport</keyword>
<dbReference type="OrthoDB" id="3651648at2"/>
<dbReference type="PROSITE" id="PS50893">
    <property type="entry name" value="ABC_TRANSPORTER_2"/>
    <property type="match status" value="2"/>
</dbReference>
<dbReference type="GO" id="GO:0005524">
    <property type="term" value="F:ATP binding"/>
    <property type="evidence" value="ECO:0007669"/>
    <property type="project" value="UniProtKB-KW"/>
</dbReference>
<dbReference type="Pfam" id="PF00005">
    <property type="entry name" value="ABC_tran"/>
    <property type="match status" value="2"/>
</dbReference>
<protein>
    <submittedName>
        <fullName evidence="6">Sugar ABC transporter ATP-binding protein</fullName>
    </submittedName>
</protein>
<dbReference type="PROSITE" id="PS00211">
    <property type="entry name" value="ABC_TRANSPORTER_1"/>
    <property type="match status" value="1"/>
</dbReference>
<keyword evidence="4 6" id="KW-0067">ATP-binding</keyword>
<dbReference type="CDD" id="cd03215">
    <property type="entry name" value="ABC_Carb_Monos_II"/>
    <property type="match status" value="1"/>
</dbReference>
<name>A0A5B8UBY8_9ACTN</name>
<reference evidence="6 7" key="1">
    <citation type="journal article" date="2018" name="J. Microbiol.">
        <title>Baekduia soli gen. nov., sp. nov., a novel bacterium isolated from the soil of Baekdu Mountain and proposal of a novel family name, Baekduiaceae fam. nov.</title>
        <authorList>
            <person name="An D.S."/>
            <person name="Siddiqi M.Z."/>
            <person name="Kim K.H."/>
            <person name="Yu H.S."/>
            <person name="Im W.T."/>
        </authorList>
    </citation>
    <scope>NUCLEOTIDE SEQUENCE [LARGE SCALE GENOMIC DNA]</scope>
    <source>
        <strain evidence="6 7">BR7-21</strain>
    </source>
</reference>
<feature type="domain" description="ABC transporter" evidence="5">
    <location>
        <begin position="15"/>
        <end position="255"/>
    </location>
</feature>
<accession>A0A5B8UBY8</accession>
<dbReference type="PANTHER" id="PTHR43790:SF9">
    <property type="entry name" value="GALACTOFURANOSE TRANSPORTER ATP-BINDING PROTEIN YTFR"/>
    <property type="match status" value="1"/>
</dbReference>
<dbReference type="InterPro" id="IPR003439">
    <property type="entry name" value="ABC_transporter-like_ATP-bd"/>
</dbReference>
<keyword evidence="3" id="KW-0547">Nucleotide-binding</keyword>
<dbReference type="InterPro" id="IPR003593">
    <property type="entry name" value="AAA+_ATPase"/>
</dbReference>
<evidence type="ECO:0000313" key="6">
    <source>
        <dbReference type="EMBL" id="QEC50560.1"/>
    </source>
</evidence>
<feature type="domain" description="ABC transporter" evidence="5">
    <location>
        <begin position="265"/>
        <end position="511"/>
    </location>
</feature>
<sequence>MSEESVAGPRPLGGLSIQGLSKTFPGTRALDDVSVEGRRGEVLALLGHNGSGKSTLIKILAGFHQPDPGAHAWVDGQPLDLGDSEAATAMGLRFVHQDLGLIPELNAVDNVALTIGYSRRRGRIDQGQQIARTRELLQKFGVDFDVTLPLANASPVERTCVAIARAMWDWDSGPRILVLDEPTASLPSREVSRLFAVIREVRAAGHAVVYVSHRMEEIFELGDEVVVLRAGRVVGAGPVAAHTPEQLATLIAGHELQAHGHTVTERSDDVVLSVKALRGRYLDGVDVELRRGEVLGVAGLLGSGRDELPYALAGAVPTTDDGGWWIEGRQIDPPTAATAVGLGIGLVPAERGREGLIAEFTVRENLTLGALPALRSKRGGFIWGRSELRAAQEWLAELGVPTAVADRPVSTLSGGNQQRVLFGRCLHTDPKVLVLAEPTAGVDVGARESLYELLRARAREGLSILLASSDTEDLVSMCDRVIVLRRGRVADEMQGAEIDPERIVSVMESVR</sequence>
<gene>
    <name evidence="6" type="ORF">FSW04_25220</name>
</gene>
<dbReference type="AlphaFoldDB" id="A0A5B8UBY8"/>
<evidence type="ECO:0000256" key="4">
    <source>
        <dbReference type="ARBA" id="ARBA00022840"/>
    </source>
</evidence>
<evidence type="ECO:0000256" key="2">
    <source>
        <dbReference type="ARBA" id="ARBA00022737"/>
    </source>
</evidence>
<dbReference type="InterPro" id="IPR050107">
    <property type="entry name" value="ABC_carbohydrate_import_ATPase"/>
</dbReference>
<dbReference type="Proteomes" id="UP000321805">
    <property type="component" value="Chromosome"/>
</dbReference>
<dbReference type="GO" id="GO:0016887">
    <property type="term" value="F:ATP hydrolysis activity"/>
    <property type="evidence" value="ECO:0007669"/>
    <property type="project" value="InterPro"/>
</dbReference>
<dbReference type="InterPro" id="IPR017871">
    <property type="entry name" value="ABC_transporter-like_CS"/>
</dbReference>
<dbReference type="InterPro" id="IPR027417">
    <property type="entry name" value="P-loop_NTPase"/>
</dbReference>
<dbReference type="CDD" id="cd03216">
    <property type="entry name" value="ABC_Carb_Monos_I"/>
    <property type="match status" value="1"/>
</dbReference>
<proteinExistence type="predicted"/>
<evidence type="ECO:0000259" key="5">
    <source>
        <dbReference type="PROSITE" id="PS50893"/>
    </source>
</evidence>
<dbReference type="EMBL" id="CP042430">
    <property type="protein sequence ID" value="QEC50560.1"/>
    <property type="molecule type" value="Genomic_DNA"/>
</dbReference>
<organism evidence="6 7">
    <name type="scientific">Baekduia soli</name>
    <dbReference type="NCBI Taxonomy" id="496014"/>
    <lineage>
        <taxon>Bacteria</taxon>
        <taxon>Bacillati</taxon>
        <taxon>Actinomycetota</taxon>
        <taxon>Thermoleophilia</taxon>
        <taxon>Solirubrobacterales</taxon>
        <taxon>Baekduiaceae</taxon>
        <taxon>Baekduia</taxon>
    </lineage>
</organism>
<dbReference type="KEGG" id="bsol:FSW04_25220"/>
<evidence type="ECO:0000256" key="1">
    <source>
        <dbReference type="ARBA" id="ARBA00022448"/>
    </source>
</evidence>
<dbReference type="Gene3D" id="3.40.50.300">
    <property type="entry name" value="P-loop containing nucleotide triphosphate hydrolases"/>
    <property type="match status" value="2"/>
</dbReference>
<evidence type="ECO:0000313" key="7">
    <source>
        <dbReference type="Proteomes" id="UP000321805"/>
    </source>
</evidence>
<dbReference type="PANTHER" id="PTHR43790">
    <property type="entry name" value="CARBOHYDRATE TRANSPORT ATP-BINDING PROTEIN MG119-RELATED"/>
    <property type="match status" value="1"/>
</dbReference>
<dbReference type="SMART" id="SM00382">
    <property type="entry name" value="AAA"/>
    <property type="match status" value="2"/>
</dbReference>
<dbReference type="SUPFAM" id="SSF52540">
    <property type="entry name" value="P-loop containing nucleoside triphosphate hydrolases"/>
    <property type="match status" value="2"/>
</dbReference>
<evidence type="ECO:0000256" key="3">
    <source>
        <dbReference type="ARBA" id="ARBA00022741"/>
    </source>
</evidence>
<keyword evidence="2" id="KW-0677">Repeat</keyword>